<sequence>MSDTKQDFIAHLERLRERDRGAVAVLRRSLGFPPGAYPPAYPHVERFAAERHANDSWRLALYVVAGLYACHPKQASKKQASKTLASSLGELMRKRESGSIEQRFIALLGADAENLPVYLRQVITLLAADDISLDYAALLKDLATWLNPKADADWRDGIRQRWARDFYRALEAPTPETEPTPDNN</sequence>
<dbReference type="CDD" id="cd09731">
    <property type="entry name" value="Cse2_I-E"/>
    <property type="match status" value="1"/>
</dbReference>
<accession>A0ABW3U2U1</accession>
<dbReference type="InterPro" id="IPR038287">
    <property type="entry name" value="Cse2_sf"/>
</dbReference>
<dbReference type="Pfam" id="PF09485">
    <property type="entry name" value="CRISPR_Cse2"/>
    <property type="match status" value="1"/>
</dbReference>
<proteinExistence type="predicted"/>
<evidence type="ECO:0000313" key="2">
    <source>
        <dbReference type="Proteomes" id="UP001597264"/>
    </source>
</evidence>
<dbReference type="Proteomes" id="UP001597264">
    <property type="component" value="Unassembled WGS sequence"/>
</dbReference>
<comment type="caution">
    <text evidence="1">The sequence shown here is derived from an EMBL/GenBank/DDBJ whole genome shotgun (WGS) entry which is preliminary data.</text>
</comment>
<dbReference type="Gene3D" id="1.10.520.40">
    <property type="entry name" value="CRISPR-associated protein Cse2"/>
    <property type="match status" value="1"/>
</dbReference>
<keyword evidence="2" id="KW-1185">Reference proteome</keyword>
<protein>
    <submittedName>
        <fullName evidence="1">Type I-E CRISPR-associated protein Cse2/CasB</fullName>
    </submittedName>
</protein>
<dbReference type="EMBL" id="JBHTLR010000003">
    <property type="protein sequence ID" value="MFD1215138.1"/>
    <property type="molecule type" value="Genomic_DNA"/>
</dbReference>
<dbReference type="NCBIfam" id="TIGR02548">
    <property type="entry name" value="casB_cse2"/>
    <property type="match status" value="1"/>
</dbReference>
<organism evidence="1 2">
    <name type="scientific">Microbulbifer celer</name>
    <dbReference type="NCBI Taxonomy" id="435905"/>
    <lineage>
        <taxon>Bacteria</taxon>
        <taxon>Pseudomonadati</taxon>
        <taxon>Pseudomonadota</taxon>
        <taxon>Gammaproteobacteria</taxon>
        <taxon>Cellvibrionales</taxon>
        <taxon>Microbulbiferaceae</taxon>
        <taxon>Microbulbifer</taxon>
    </lineage>
</organism>
<dbReference type="RefSeq" id="WP_230435470.1">
    <property type="nucleotide sequence ID" value="NZ_CP087715.1"/>
</dbReference>
<evidence type="ECO:0000313" key="1">
    <source>
        <dbReference type="EMBL" id="MFD1215138.1"/>
    </source>
</evidence>
<name>A0ABW3U2U1_9GAMM</name>
<reference evidence="2" key="1">
    <citation type="journal article" date="2019" name="Int. J. Syst. Evol. Microbiol.">
        <title>The Global Catalogue of Microorganisms (GCM) 10K type strain sequencing project: providing services to taxonomists for standard genome sequencing and annotation.</title>
        <authorList>
            <consortium name="The Broad Institute Genomics Platform"/>
            <consortium name="The Broad Institute Genome Sequencing Center for Infectious Disease"/>
            <person name="Wu L."/>
            <person name="Ma J."/>
        </authorList>
    </citation>
    <scope>NUCLEOTIDE SEQUENCE [LARGE SCALE GENOMIC DNA]</scope>
    <source>
        <strain evidence="2">CCUG 54356</strain>
    </source>
</reference>
<dbReference type="InterPro" id="IPR013382">
    <property type="entry name" value="CRISPR-assoc_prot_Cse2"/>
</dbReference>
<gene>
    <name evidence="1" type="primary">casB</name>
    <name evidence="1" type="synonym">cse2</name>
    <name evidence="1" type="ORF">ACFQ2X_00875</name>
</gene>